<dbReference type="OrthoDB" id="15176at10239"/>
<dbReference type="EMBL" id="EU545650">
    <property type="protein sequence ID" value="ACB37257.1"/>
    <property type="molecule type" value="Genomic_DNA"/>
</dbReference>
<dbReference type="Proteomes" id="UP000008691">
    <property type="component" value="Segment"/>
</dbReference>
<dbReference type="KEGG" id="vg:6186761"/>
<accession>B2CRK0</accession>
<name>B2CRK0_9VIRU</name>
<reference evidence="1 2" key="1">
    <citation type="journal article" date="2008" name="Res. Microbiol.">
        <title>Viruses in acidic geothermal environments of the Kamchatka Peninsula.</title>
        <authorList>
            <person name="Bize A."/>
            <person name="Peng X."/>
            <person name="Prokofeva M."/>
            <person name="Maclellan K."/>
            <person name="Lucas S."/>
            <person name="Forterre P."/>
            <person name="Garrett R.A."/>
            <person name="Bonch-Osmolovskaya E.A."/>
            <person name="Prangishvili D."/>
        </authorList>
    </citation>
    <scope>NUCLEOTIDE SEQUENCE [LARGE SCALE GENOMIC DNA]</scope>
</reference>
<evidence type="ECO:0000313" key="2">
    <source>
        <dbReference type="Proteomes" id="UP000008691"/>
    </source>
</evidence>
<sequence length="117" mass="14054">MKMSMQVQIQKLNEKIDFLMSSMYDRYDLTNLIRQGQRFMIRQGDLIVANYEIYNRRQRGLTYARMVGRENIYTFMMTHQIIDLGNETVLIHPEHGIVIIPEKLENLNFYTFRENAD</sequence>
<dbReference type="GeneID" id="6186761"/>
<keyword evidence="2" id="KW-1185">Reference proteome</keyword>
<evidence type="ECO:0000313" key="1">
    <source>
        <dbReference type="EMBL" id="ACB37257.1"/>
    </source>
</evidence>
<dbReference type="RefSeq" id="YP_001798541.1">
    <property type="nucleotide sequence ID" value="NC_010537.1"/>
</dbReference>
<proteinExistence type="predicted"/>
<organism evidence="1 2">
    <name type="scientific">Betalipothrixvirus uzonense</name>
    <dbReference type="NCBI Taxonomy" id="512792"/>
    <lineage>
        <taxon>Viruses</taxon>
        <taxon>Adnaviria</taxon>
        <taxon>Zilligvirae</taxon>
        <taxon>Taleaviricota</taxon>
        <taxon>Tokiviricetes</taxon>
        <taxon>Ligamenvirales</taxon>
        <taxon>Lipothrixviridae</taxon>
        <taxon>Betalipothrixvirus</taxon>
    </lineage>
</organism>
<protein>
    <submittedName>
        <fullName evidence="1">Uncharacterized protein</fullName>
    </submittedName>
</protein>